<protein>
    <submittedName>
        <fullName evidence="2">Redoxin domain-containing protein</fullName>
    </submittedName>
</protein>
<evidence type="ECO:0000313" key="3">
    <source>
        <dbReference type="Proteomes" id="UP001273350"/>
    </source>
</evidence>
<comment type="caution">
    <text evidence="2">The sequence shown here is derived from an EMBL/GenBank/DDBJ whole genome shotgun (WGS) entry which is preliminary data.</text>
</comment>
<dbReference type="SUPFAM" id="SSF52833">
    <property type="entry name" value="Thioredoxin-like"/>
    <property type="match status" value="1"/>
</dbReference>
<accession>A0ABU4R9F5</accession>
<dbReference type="Gene3D" id="3.40.30.10">
    <property type="entry name" value="Glutaredoxin"/>
    <property type="match status" value="1"/>
</dbReference>
<evidence type="ECO:0000259" key="1">
    <source>
        <dbReference type="PROSITE" id="PS51352"/>
    </source>
</evidence>
<dbReference type="EMBL" id="JAWXVI010000001">
    <property type="protein sequence ID" value="MDX6188085.1"/>
    <property type="molecule type" value="Genomic_DNA"/>
</dbReference>
<sequence>MSNTEKTSPKAAELRVNYWIDGDGNKTAPIRLKDHKGKFKIIYEFQNWCPGCHSIGLPSLKKMVDALQEDKNVVFFAVQTVFEGFDENTADKLRENQIKYDLKIPFGHDDGSDYGEKRATVMTDFQTGGTPWFLLIDEEDTVVFSDFHINVEGAIAFLKSRKM</sequence>
<name>A0ABU4R9F5_9FLAO</name>
<dbReference type="InterPro" id="IPR013740">
    <property type="entry name" value="Redoxin"/>
</dbReference>
<evidence type="ECO:0000313" key="2">
    <source>
        <dbReference type="EMBL" id="MDX6188085.1"/>
    </source>
</evidence>
<dbReference type="Pfam" id="PF08534">
    <property type="entry name" value="Redoxin"/>
    <property type="match status" value="1"/>
</dbReference>
<organism evidence="2 3">
    <name type="scientific">Flavobacterium cupriresistens</name>
    <dbReference type="NCBI Taxonomy" id="2893885"/>
    <lineage>
        <taxon>Bacteria</taxon>
        <taxon>Pseudomonadati</taxon>
        <taxon>Bacteroidota</taxon>
        <taxon>Flavobacteriia</taxon>
        <taxon>Flavobacteriales</taxon>
        <taxon>Flavobacteriaceae</taxon>
        <taxon>Flavobacterium</taxon>
    </lineage>
</organism>
<dbReference type="Proteomes" id="UP001273350">
    <property type="component" value="Unassembled WGS sequence"/>
</dbReference>
<dbReference type="RefSeq" id="WP_230002511.1">
    <property type="nucleotide sequence ID" value="NZ_CP087134.1"/>
</dbReference>
<reference evidence="2 3" key="1">
    <citation type="submission" date="2023-11" db="EMBL/GenBank/DDBJ databases">
        <title>Unpublished Manusciprt.</title>
        <authorList>
            <person name="Saticioglu I.B."/>
            <person name="Ay H."/>
            <person name="Ajmi N."/>
            <person name="Altun S."/>
            <person name="Duman M."/>
        </authorList>
    </citation>
    <scope>NUCLEOTIDE SEQUENCE [LARGE SCALE GENOMIC DNA]</scope>
    <source>
        <strain evidence="2 3">Fl-318</strain>
    </source>
</reference>
<feature type="domain" description="Thioredoxin" evidence="1">
    <location>
        <begin position="5"/>
        <end position="163"/>
    </location>
</feature>
<proteinExistence type="predicted"/>
<dbReference type="InterPro" id="IPR036249">
    <property type="entry name" value="Thioredoxin-like_sf"/>
</dbReference>
<keyword evidence="3" id="KW-1185">Reference proteome</keyword>
<dbReference type="PROSITE" id="PS51352">
    <property type="entry name" value="THIOREDOXIN_2"/>
    <property type="match status" value="1"/>
</dbReference>
<dbReference type="InterPro" id="IPR013766">
    <property type="entry name" value="Thioredoxin_domain"/>
</dbReference>
<gene>
    <name evidence="2" type="ORF">SGQ83_01890</name>
</gene>